<evidence type="ECO:0008006" key="3">
    <source>
        <dbReference type="Google" id="ProtNLM"/>
    </source>
</evidence>
<organism evidence="1 2">
    <name type="scientific">Paraburkholderia azotifigens</name>
    <dbReference type="NCBI Taxonomy" id="2057004"/>
    <lineage>
        <taxon>Bacteria</taxon>
        <taxon>Pseudomonadati</taxon>
        <taxon>Pseudomonadota</taxon>
        <taxon>Betaproteobacteria</taxon>
        <taxon>Burkholderiales</taxon>
        <taxon>Burkholderiaceae</taxon>
        <taxon>Paraburkholderia</taxon>
    </lineage>
</organism>
<reference evidence="1 2" key="1">
    <citation type="submission" date="2024-01" db="EMBL/GenBank/DDBJ databases">
        <title>The diversity of rhizobia nodulating Mimosa spp. in eleven states of Brazil covering several biomes is determined by host plant, location, and edaphic factors.</title>
        <authorList>
            <person name="Rouws L."/>
            <person name="Barauna A."/>
            <person name="Beukes C."/>
            <person name="De Faria S.M."/>
            <person name="Gross E."/>
            <person name="Dos Reis Junior F.B."/>
            <person name="Simon M."/>
            <person name="Maluk M."/>
            <person name="Odee D.W."/>
            <person name="Kenicer G."/>
            <person name="Young J.P.W."/>
            <person name="Reis V.M."/>
            <person name="Zilli J."/>
            <person name="James E.K."/>
        </authorList>
    </citation>
    <scope>NUCLEOTIDE SEQUENCE [LARGE SCALE GENOMIC DNA]</scope>
    <source>
        <strain evidence="1 2">JPY530</strain>
    </source>
</reference>
<comment type="caution">
    <text evidence="1">The sequence shown here is derived from an EMBL/GenBank/DDBJ whole genome shotgun (WGS) entry which is preliminary data.</text>
</comment>
<evidence type="ECO:0000313" key="1">
    <source>
        <dbReference type="EMBL" id="MEM5341596.1"/>
    </source>
</evidence>
<proteinExistence type="predicted"/>
<dbReference type="EMBL" id="JAZHGA010000012">
    <property type="protein sequence ID" value="MEM5341596.1"/>
    <property type="molecule type" value="Genomic_DNA"/>
</dbReference>
<sequence>MRDVFDGSDPIVNRAIEIMGGHEAFKNALDADNAAMKSRWNQDTAAIGRILRAHLYVEHYLTEHLQQVNPRLGDLDEARLTFAHKVQLLDGNGPPAITYLIAGIKRLNKVRNNLAHSLAATVSDGDTATFLSCLSRFSNMNGKNPTEDPLDVLERFAEFAASTLHSSSSTFGKAYAQAIEEGCQPAIT</sequence>
<dbReference type="RefSeq" id="WP_342959072.1">
    <property type="nucleotide sequence ID" value="NZ_JAZHFZ010000022.1"/>
</dbReference>
<gene>
    <name evidence="1" type="ORF">V4C56_18480</name>
</gene>
<dbReference type="Proteomes" id="UP001481677">
    <property type="component" value="Unassembled WGS sequence"/>
</dbReference>
<protein>
    <recommendedName>
        <fullName evidence="3">MAE-28990/MAE-18760-like HEPN domain-containing protein</fullName>
    </recommendedName>
</protein>
<accession>A0ABU9R3H2</accession>
<evidence type="ECO:0000313" key="2">
    <source>
        <dbReference type="Proteomes" id="UP001481677"/>
    </source>
</evidence>
<name>A0ABU9R3H2_9BURK</name>
<keyword evidence="2" id="KW-1185">Reference proteome</keyword>